<keyword evidence="1" id="KW-0812">Transmembrane</keyword>
<sequence length="129" mass="14995">MKPMVPDERYVSSVDVFINIISTLRAQDGTQLPRLPRFNPPDNLTESLIPAGYSFYRHDCINFISTYIIVYSEYIILLYLIHYLLRRMPLGVCTRQDFIEYVFPISLMHSECVLDVSSIDIVSFCIVFS</sequence>
<keyword evidence="1" id="KW-1133">Transmembrane helix</keyword>
<dbReference type="EMBL" id="HBUF01292801">
    <property type="protein sequence ID" value="CAG6689543.1"/>
    <property type="molecule type" value="Transcribed_RNA"/>
</dbReference>
<accession>A0A8D8TKL5</accession>
<evidence type="ECO:0000313" key="2">
    <source>
        <dbReference type="EMBL" id="CAG6689543.1"/>
    </source>
</evidence>
<feature type="transmembrane region" description="Helical" evidence="1">
    <location>
        <begin position="64"/>
        <end position="85"/>
    </location>
</feature>
<evidence type="ECO:0000256" key="1">
    <source>
        <dbReference type="SAM" id="Phobius"/>
    </source>
</evidence>
<dbReference type="AlphaFoldDB" id="A0A8D8TKL5"/>
<organism evidence="2">
    <name type="scientific">Cacopsylla melanoneura</name>
    <dbReference type="NCBI Taxonomy" id="428564"/>
    <lineage>
        <taxon>Eukaryota</taxon>
        <taxon>Metazoa</taxon>
        <taxon>Ecdysozoa</taxon>
        <taxon>Arthropoda</taxon>
        <taxon>Hexapoda</taxon>
        <taxon>Insecta</taxon>
        <taxon>Pterygota</taxon>
        <taxon>Neoptera</taxon>
        <taxon>Paraneoptera</taxon>
        <taxon>Hemiptera</taxon>
        <taxon>Sternorrhyncha</taxon>
        <taxon>Psylloidea</taxon>
        <taxon>Psyllidae</taxon>
        <taxon>Psyllinae</taxon>
        <taxon>Cacopsylla</taxon>
    </lineage>
</organism>
<protein>
    <submittedName>
        <fullName evidence="2">Uncharacterized protein</fullName>
    </submittedName>
</protein>
<name>A0A8D8TKL5_9HEMI</name>
<keyword evidence="1" id="KW-0472">Membrane</keyword>
<reference evidence="2" key="1">
    <citation type="submission" date="2021-05" db="EMBL/GenBank/DDBJ databases">
        <authorList>
            <person name="Alioto T."/>
            <person name="Alioto T."/>
            <person name="Gomez Garrido J."/>
        </authorList>
    </citation>
    <scope>NUCLEOTIDE SEQUENCE</scope>
</reference>
<proteinExistence type="predicted"/>